<feature type="compositionally biased region" description="Basic and acidic residues" evidence="1">
    <location>
        <begin position="964"/>
        <end position="978"/>
    </location>
</feature>
<accession>A0A8H6DZ46</accession>
<dbReference type="InterPro" id="IPR013665">
    <property type="entry name" value="Sfi1_dom"/>
</dbReference>
<organism evidence="3 4">
    <name type="scientific">Cochliobolus sativus</name>
    <name type="common">Common root rot and spot blotch fungus</name>
    <name type="synonym">Bipolaris sorokiniana</name>
    <dbReference type="NCBI Taxonomy" id="45130"/>
    <lineage>
        <taxon>Eukaryota</taxon>
        <taxon>Fungi</taxon>
        <taxon>Dikarya</taxon>
        <taxon>Ascomycota</taxon>
        <taxon>Pezizomycotina</taxon>
        <taxon>Dothideomycetes</taxon>
        <taxon>Pleosporomycetidae</taxon>
        <taxon>Pleosporales</taxon>
        <taxon>Pleosporineae</taxon>
        <taxon>Pleosporaceae</taxon>
        <taxon>Bipolaris</taxon>
    </lineage>
</organism>
<dbReference type="AlphaFoldDB" id="A0A8H6DZ46"/>
<evidence type="ECO:0000313" key="3">
    <source>
        <dbReference type="EMBL" id="KAF5851910.1"/>
    </source>
</evidence>
<feature type="domain" description="Sfi1 spindle body" evidence="2">
    <location>
        <begin position="380"/>
        <end position="945"/>
    </location>
</feature>
<protein>
    <recommendedName>
        <fullName evidence="2">Sfi1 spindle body domain-containing protein</fullName>
    </recommendedName>
</protein>
<evidence type="ECO:0000259" key="2">
    <source>
        <dbReference type="Pfam" id="PF08457"/>
    </source>
</evidence>
<proteinExistence type="predicted"/>
<evidence type="ECO:0000313" key="4">
    <source>
        <dbReference type="Proteomes" id="UP000624244"/>
    </source>
</evidence>
<feature type="region of interest" description="Disordered" evidence="1">
    <location>
        <begin position="949"/>
        <end position="1000"/>
    </location>
</feature>
<sequence length="1228" mass="141331">MTQNGRDAKDLTRDELPNEGIACALYRIDSVLRTDILVVVETLYDVIYQAHHSQDKTSRALFDACDKHVEDNRLEPRDSAILYRFLAHIQHEDREGEDLLSRFQRVLRDYFDITVGYGDEGDDIEPAAGFDATQRGTQAGPGRLPRTTSFDSFLDVTADKVAGTDHGDLALRPNRQSQQHAPNGYGGRPNRQRATSDTEAHSYHQAGLPIRNRVNEIAPQRATSGPQRPPHKRSASVSSRGSLQIRRGGQPLTYKPIDDADQDSSTDHTTSLDLSNIQIPGVNAPIPNEPYRPARQQPQPQRPYVFEPFRPSDTQLLDNAETLEQQRLHRVTRECIWTWHRRTQDRLNMREDMERDAAAFERRTLLKASLLQLRDTALVRRSSRETNSFFERLEARADKARSLFLLTKAFTHWAKCAEEEVQRTSVARRHILRTKFFNGWREITAVNELKIQHFALAKFLSIWRARTAAIRSTEQLAVSYYEDKIVRRTWDTLVKEYLSRGASNWHDTQIARTTLLKWREITEIMKEREMWATDRRNGIVLQRTFKAWQQKSDAAQALQSQADDFRKASLLRMALHMMQKQAQLEPKLRQFQKHSNTRLLRSTFENWRKNAKLSRRARIIDRMRLLRNTYTTWNDKLRIKALEERINDRILVECLYKWALASRVSLFQRVHDRQLKETVFLSWVTKTNQRANTLDAAERRFAQFKRAQLLRTCLRKMEAITTERRAEQFAVTAEYQQRLKERIFAKLKERQAHFQQLNQWSADARYYVLCKHTLKTWSEATQLARRNRRRDTYSQVRRTVKTNLVRRVFGHWRDKASHIVGLNQRAIDMLENRTIQSSAEIIHRWHDRTLILRQQDAQATNLHAFRITSACLATWAQRMDDIRMLEGQAIALRQESTEIMAAGALKKMGWRLWNIQRQEDNAKALFNRNFEKHVRAMVRFWAERATERFAERSASPTPNKPRARRVDDRDRDDGRGRGDGAVNTEGNRNHGKQGDLEPSGDETQYLEAWTAFDQDALDLNNDLDLSLSLTPEQPPRHPILTPNPYTQAPTPSSTRPLNSILRRPNTYPQPDSALRPPPATIIEDDESDLDFGDGPQSTFWTGTPMPPTASKPGYLKTPSKRSLARAKHPELPASPEKQRAFSPVRRPLASILERERTSRLGTMSAPPVQSSRPSSFGGIGGVTSFERRLREGGFGGSVAAGSSGAARGGRIRGGARPRVGFGDVSQMG</sequence>
<feature type="region of interest" description="Disordered" evidence="1">
    <location>
        <begin position="1031"/>
        <end position="1077"/>
    </location>
</feature>
<feature type="region of interest" description="Disordered" evidence="1">
    <location>
        <begin position="165"/>
        <end position="285"/>
    </location>
</feature>
<feature type="region of interest" description="Disordered" evidence="1">
    <location>
        <begin position="1161"/>
        <end position="1182"/>
    </location>
</feature>
<feature type="region of interest" description="Disordered" evidence="1">
    <location>
        <begin position="1195"/>
        <end position="1228"/>
    </location>
</feature>
<dbReference type="Pfam" id="PF08457">
    <property type="entry name" value="Sfi1"/>
    <property type="match status" value="1"/>
</dbReference>
<feature type="compositionally biased region" description="Polar residues" evidence="1">
    <location>
        <begin position="1043"/>
        <end position="1057"/>
    </location>
</feature>
<gene>
    <name evidence="3" type="ORF">GGP41_000667</name>
</gene>
<evidence type="ECO:0000256" key="1">
    <source>
        <dbReference type="SAM" id="MobiDB-lite"/>
    </source>
</evidence>
<name>A0A8H6DZ46_COCSA</name>
<feature type="region of interest" description="Disordered" evidence="1">
    <location>
        <begin position="1098"/>
        <end position="1140"/>
    </location>
</feature>
<reference evidence="3" key="1">
    <citation type="submission" date="2019-11" db="EMBL/GenBank/DDBJ databases">
        <title>Bipolaris sorokiniana Genome sequencing.</title>
        <authorList>
            <person name="Wang H."/>
        </authorList>
    </citation>
    <scope>NUCLEOTIDE SEQUENCE</scope>
</reference>
<dbReference type="EMBL" id="WNKQ01000004">
    <property type="protein sequence ID" value="KAF5851910.1"/>
    <property type="molecule type" value="Genomic_DNA"/>
</dbReference>
<feature type="region of interest" description="Disordered" evidence="1">
    <location>
        <begin position="122"/>
        <end position="148"/>
    </location>
</feature>
<comment type="caution">
    <text evidence="3">The sequence shown here is derived from an EMBL/GenBank/DDBJ whole genome shotgun (WGS) entry which is preliminary data.</text>
</comment>
<dbReference type="Proteomes" id="UP000624244">
    <property type="component" value="Unassembled WGS sequence"/>
</dbReference>